<dbReference type="AlphaFoldDB" id="K0KPZ2"/>
<dbReference type="SUPFAM" id="SSF53335">
    <property type="entry name" value="S-adenosyl-L-methionine-dependent methyltransferases"/>
    <property type="match status" value="1"/>
</dbReference>
<dbReference type="Pfam" id="PF13847">
    <property type="entry name" value="Methyltransf_31"/>
    <property type="match status" value="1"/>
</dbReference>
<dbReference type="InParanoid" id="K0KPZ2"/>
<dbReference type="Gene3D" id="3.40.50.150">
    <property type="entry name" value="Vaccinia Virus protein VP39"/>
    <property type="match status" value="1"/>
</dbReference>
<dbReference type="Proteomes" id="UP000009328">
    <property type="component" value="Unassembled WGS sequence"/>
</dbReference>
<dbReference type="CDD" id="cd02440">
    <property type="entry name" value="AdoMet_MTases"/>
    <property type="match status" value="1"/>
</dbReference>
<accession>K0KPZ2</accession>
<evidence type="ECO:0000313" key="3">
    <source>
        <dbReference type="Proteomes" id="UP000009328"/>
    </source>
</evidence>
<dbReference type="GO" id="GO:0008168">
    <property type="term" value="F:methyltransferase activity"/>
    <property type="evidence" value="ECO:0007669"/>
    <property type="project" value="UniProtKB-KW"/>
</dbReference>
<reference evidence="2 3" key="1">
    <citation type="journal article" date="2012" name="Eukaryot. Cell">
        <title>Draft genome sequence of Wickerhamomyces ciferrii NRRL Y-1031 F-60-10.</title>
        <authorList>
            <person name="Schneider J."/>
            <person name="Andrea H."/>
            <person name="Blom J."/>
            <person name="Jaenicke S."/>
            <person name="Ruckert C."/>
            <person name="Schorsch C."/>
            <person name="Szczepanowski R."/>
            <person name="Farwick M."/>
            <person name="Goesmann A."/>
            <person name="Puhler A."/>
            <person name="Schaffer S."/>
            <person name="Tauch A."/>
            <person name="Kohler T."/>
            <person name="Brinkrolf K."/>
        </authorList>
    </citation>
    <scope>NUCLEOTIDE SEQUENCE [LARGE SCALE GENOMIC DNA]</scope>
    <source>
        <strain evidence="3">ATCC 14091 / BCRC 22168 / CBS 111 / JCM 3599 / NBRC 0793 / NRRL Y-1031 F-60-10</strain>
    </source>
</reference>
<name>K0KPZ2_WICCF</name>
<gene>
    <name evidence="2" type="ORF">BN7_3793</name>
</gene>
<dbReference type="PANTHER" id="PTHR43591:SF24">
    <property type="entry name" value="2-METHOXY-6-POLYPRENYL-1,4-BENZOQUINOL METHYLASE, MITOCHONDRIAL"/>
    <property type="match status" value="1"/>
</dbReference>
<keyword evidence="2" id="KW-0489">Methyltransferase</keyword>
<dbReference type="GO" id="GO:0032259">
    <property type="term" value="P:methylation"/>
    <property type="evidence" value="ECO:0007669"/>
    <property type="project" value="UniProtKB-KW"/>
</dbReference>
<dbReference type="eggNOG" id="KOG1269">
    <property type="taxonomic scope" value="Eukaryota"/>
</dbReference>
<dbReference type="PANTHER" id="PTHR43591">
    <property type="entry name" value="METHYLTRANSFERASE"/>
    <property type="match status" value="1"/>
</dbReference>
<sequence>MSGQTYYKDGYDSTISNSHSWRTAENSSAYLLPHLKPTDKILDVGCGPGTITYGLAKYIPQGEIIGIEPTSELIEEAINNKVDSDTGPRGKVKFEEASAFELPYEDESFDVVHAHQVIIHLSEPLKALKEMKRVLKKGGYLALRDSELRSALVYPKQYEDPIKYYFDKIRSEYTSIDAASTSKQFTIDAGFKPEDIVNTTSTWCISSRYDRSWFSEIYIKRSTKLNFKPEDKYDQAQLETAWKQWADDDYSWFVLLHGEVIAKKN</sequence>
<dbReference type="STRING" id="1206466.K0KPZ2"/>
<proteinExistence type="predicted"/>
<protein>
    <submittedName>
        <fullName evidence="2">Ubiquinone/menaquinone biosynthesis methyltransferase</fullName>
        <ecNumber evidence="2">2.1.1.-</ecNumber>
    </submittedName>
</protein>
<keyword evidence="2" id="KW-0808">Transferase</keyword>
<dbReference type="HOGENOM" id="CLU_057148_2_0_1"/>
<organism evidence="2 3">
    <name type="scientific">Wickerhamomyces ciferrii (strain ATCC 14091 / BCRC 22168 / CBS 111 / JCM 3599 / NBRC 0793 / NRRL Y-1031 F-60-10)</name>
    <name type="common">Yeast</name>
    <name type="synonym">Pichia ciferrii</name>
    <dbReference type="NCBI Taxonomy" id="1206466"/>
    <lineage>
        <taxon>Eukaryota</taxon>
        <taxon>Fungi</taxon>
        <taxon>Dikarya</taxon>
        <taxon>Ascomycota</taxon>
        <taxon>Saccharomycotina</taxon>
        <taxon>Saccharomycetes</taxon>
        <taxon>Phaffomycetales</taxon>
        <taxon>Wickerhamomycetaceae</taxon>
        <taxon>Wickerhamomyces</taxon>
    </lineage>
</organism>
<dbReference type="EC" id="2.1.1.-" evidence="2"/>
<dbReference type="InterPro" id="IPR029063">
    <property type="entry name" value="SAM-dependent_MTases_sf"/>
</dbReference>
<evidence type="ECO:0000259" key="1">
    <source>
        <dbReference type="Pfam" id="PF13847"/>
    </source>
</evidence>
<comment type="caution">
    <text evidence="2">The sequence shown here is derived from an EMBL/GenBank/DDBJ whole genome shotgun (WGS) entry which is preliminary data.</text>
</comment>
<feature type="domain" description="Methyltransferase" evidence="1">
    <location>
        <begin position="37"/>
        <end position="160"/>
    </location>
</feature>
<keyword evidence="3" id="KW-1185">Reference proteome</keyword>
<keyword evidence="2" id="KW-0830">Ubiquinone</keyword>
<dbReference type="EMBL" id="CAIF01000116">
    <property type="protein sequence ID" value="CCH44232.1"/>
    <property type="molecule type" value="Genomic_DNA"/>
</dbReference>
<evidence type="ECO:0000313" key="2">
    <source>
        <dbReference type="EMBL" id="CCH44232.1"/>
    </source>
</evidence>
<dbReference type="InterPro" id="IPR025714">
    <property type="entry name" value="Methyltranfer_dom"/>
</dbReference>